<accession>A0A133XQM3</accession>
<evidence type="ECO:0000256" key="1">
    <source>
        <dbReference type="SAM" id="Phobius"/>
    </source>
</evidence>
<feature type="transmembrane region" description="Helical" evidence="1">
    <location>
        <begin position="47"/>
        <end position="65"/>
    </location>
</feature>
<gene>
    <name evidence="2" type="ORF">HMPREF3192_01211</name>
</gene>
<dbReference type="AlphaFoldDB" id="A0A133XQM3"/>
<keyword evidence="1" id="KW-0472">Membrane</keyword>
<evidence type="ECO:0000313" key="2">
    <source>
        <dbReference type="EMBL" id="KXB33239.1"/>
    </source>
</evidence>
<dbReference type="Pfam" id="PF10031">
    <property type="entry name" value="DUF2273"/>
    <property type="match status" value="1"/>
</dbReference>
<proteinExistence type="predicted"/>
<evidence type="ECO:0000313" key="3">
    <source>
        <dbReference type="Proteomes" id="UP000070675"/>
    </source>
</evidence>
<name>A0A133XQM3_9ACTN</name>
<sequence length="105" mass="12172">MNQDNLYTKTVRWFEQRFPGKGHALTFACVGCACALFIRFVGFWPTMFMLLCVFIGYAFGQTLDGKPTIIKALKRRIRQLMIHINGNDASGRDFFYDRSDKHPKD</sequence>
<reference evidence="3" key="1">
    <citation type="submission" date="2016-01" db="EMBL/GenBank/DDBJ databases">
        <authorList>
            <person name="Mitreva M."/>
            <person name="Pepin K.H."/>
            <person name="Mihindukulasuriya K.A."/>
            <person name="Fulton R."/>
            <person name="Fronick C."/>
            <person name="O'Laughlin M."/>
            <person name="Miner T."/>
            <person name="Herter B."/>
            <person name="Rosa B.A."/>
            <person name="Cordes M."/>
            <person name="Tomlinson C."/>
            <person name="Wollam A."/>
            <person name="Palsikar V.B."/>
            <person name="Mardis E.R."/>
            <person name="Wilson R.K."/>
        </authorList>
    </citation>
    <scope>NUCLEOTIDE SEQUENCE [LARGE SCALE GENOMIC DNA]</scope>
    <source>
        <strain evidence="3">DNF00019</strain>
    </source>
</reference>
<dbReference type="RefSeq" id="WP_066306157.1">
    <property type="nucleotide sequence ID" value="NZ_KQ959516.1"/>
</dbReference>
<dbReference type="InterPro" id="IPR018730">
    <property type="entry name" value="DUF2273"/>
</dbReference>
<dbReference type="OrthoDB" id="3186700at2"/>
<comment type="caution">
    <text evidence="2">The sequence shown here is derived from an EMBL/GenBank/DDBJ whole genome shotgun (WGS) entry which is preliminary data.</text>
</comment>
<keyword evidence="1" id="KW-1133">Transmembrane helix</keyword>
<keyword evidence="3" id="KW-1185">Reference proteome</keyword>
<organism evidence="2 3">
    <name type="scientific">Atopobium deltae</name>
    <dbReference type="NCBI Taxonomy" id="1393034"/>
    <lineage>
        <taxon>Bacteria</taxon>
        <taxon>Bacillati</taxon>
        <taxon>Actinomycetota</taxon>
        <taxon>Coriobacteriia</taxon>
        <taxon>Coriobacteriales</taxon>
        <taxon>Atopobiaceae</taxon>
        <taxon>Atopobium</taxon>
    </lineage>
</organism>
<dbReference type="STRING" id="1393034.HMPREF3192_01211"/>
<keyword evidence="1" id="KW-0812">Transmembrane</keyword>
<dbReference type="Proteomes" id="UP000070675">
    <property type="component" value="Unassembled WGS sequence"/>
</dbReference>
<protein>
    <submittedName>
        <fullName evidence="2">Uncharacterized protein</fullName>
    </submittedName>
</protein>
<dbReference type="EMBL" id="LSCR01000040">
    <property type="protein sequence ID" value="KXB33239.1"/>
    <property type="molecule type" value="Genomic_DNA"/>
</dbReference>